<evidence type="ECO:0000256" key="1">
    <source>
        <dbReference type="ARBA" id="ARBA00022723"/>
    </source>
</evidence>
<feature type="region of interest" description="Disordered" evidence="3">
    <location>
        <begin position="368"/>
        <end position="391"/>
    </location>
</feature>
<evidence type="ECO:0000256" key="3">
    <source>
        <dbReference type="SAM" id="MobiDB-lite"/>
    </source>
</evidence>
<organism evidence="5 6">
    <name type="scientific">Mucilaginibacter jinjuensis</name>
    <dbReference type="NCBI Taxonomy" id="1176721"/>
    <lineage>
        <taxon>Bacteria</taxon>
        <taxon>Pseudomonadati</taxon>
        <taxon>Bacteroidota</taxon>
        <taxon>Sphingobacteriia</taxon>
        <taxon>Sphingobacteriales</taxon>
        <taxon>Sphingobacteriaceae</taxon>
        <taxon>Mucilaginibacter</taxon>
    </lineage>
</organism>
<feature type="signal peptide" evidence="4">
    <location>
        <begin position="1"/>
        <end position="19"/>
    </location>
</feature>
<evidence type="ECO:0000256" key="2">
    <source>
        <dbReference type="ARBA" id="ARBA00023180"/>
    </source>
</evidence>
<dbReference type="Proteomes" id="UP001216139">
    <property type="component" value="Chromosome"/>
</dbReference>
<sequence>MKKLPIILTLLLFIQLHHAYPADRDSTLAFPGAEGYGKYTTGGRGGKVYVVTNLNDSGEGSLRDAIQQKGPRIVVFAVSGTIALESKLTISNNNITIAGQTAPGDGICLRNYTTTINADNVIVRYMRFRMGDERKYEDDSFNGRSHKNIIIDHCSMSWSIDETASFYYNKNFTMQWCIIAESLDHSFHSKGPHGYGGIWGGERATFHHNLLASHTSRNPRFSGSETVPNPADELVDFINNAIYNWGGNSTYGGERGKYNMINNYYKPGPATTKTFNRILNPWAPFGKYYLTGNVLVGNAKVTADNWQGVQGQKDESVGIAKADTALKTALIDHIQSAEDAYHSILQKAGANLHRDPVDLRTLQDVATGTAKEGKDRNGIIDSQKDVGGWPELKSLPAPVDTDHDGIPDAWEKQHGLNPNDAADGAAYKLDKQYTNLEVYLNSLVKDVI</sequence>
<dbReference type="Gene3D" id="2.160.20.10">
    <property type="entry name" value="Single-stranded right-handed beta-helix, Pectin lyase-like"/>
    <property type="match status" value="1"/>
</dbReference>
<proteinExistence type="predicted"/>
<keyword evidence="5" id="KW-0456">Lyase</keyword>
<dbReference type="RefSeq" id="WP_273630122.1">
    <property type="nucleotide sequence ID" value="NZ_CP117167.1"/>
</dbReference>
<feature type="chain" id="PRO_5046330135" evidence="4">
    <location>
        <begin position="20"/>
        <end position="448"/>
    </location>
</feature>
<dbReference type="InterPro" id="IPR012334">
    <property type="entry name" value="Pectin_lyas_fold"/>
</dbReference>
<dbReference type="InterPro" id="IPR052063">
    <property type="entry name" value="Polysaccharide_Lyase_1"/>
</dbReference>
<keyword evidence="1" id="KW-0479">Metal-binding</keyword>
<reference evidence="5 6" key="1">
    <citation type="submission" date="2023-02" db="EMBL/GenBank/DDBJ databases">
        <title>Genome sequence of Mucilaginibacter jinjuensis strain KACC 16571.</title>
        <authorList>
            <person name="Kim S."/>
            <person name="Heo J."/>
            <person name="Kwon S.-W."/>
        </authorList>
    </citation>
    <scope>NUCLEOTIDE SEQUENCE [LARGE SCALE GENOMIC DNA]</scope>
    <source>
        <strain evidence="5 6">KACC 16571</strain>
    </source>
</reference>
<evidence type="ECO:0000256" key="4">
    <source>
        <dbReference type="SAM" id="SignalP"/>
    </source>
</evidence>
<dbReference type="EMBL" id="CP117167">
    <property type="protein sequence ID" value="WCT11920.1"/>
    <property type="molecule type" value="Genomic_DNA"/>
</dbReference>
<feature type="compositionally biased region" description="Basic and acidic residues" evidence="3">
    <location>
        <begin position="371"/>
        <end position="384"/>
    </location>
</feature>
<dbReference type="GO" id="GO:0016829">
    <property type="term" value="F:lyase activity"/>
    <property type="evidence" value="ECO:0007669"/>
    <property type="project" value="UniProtKB-KW"/>
</dbReference>
<keyword evidence="4" id="KW-0732">Signal</keyword>
<evidence type="ECO:0000313" key="6">
    <source>
        <dbReference type="Proteomes" id="UP001216139"/>
    </source>
</evidence>
<dbReference type="SUPFAM" id="SSF51126">
    <property type="entry name" value="Pectin lyase-like"/>
    <property type="match status" value="1"/>
</dbReference>
<dbReference type="PANTHER" id="PTHR42970:SF1">
    <property type="entry name" value="PECTATE LYASE C-RELATED"/>
    <property type="match status" value="1"/>
</dbReference>
<protein>
    <submittedName>
        <fullName evidence="5">Pectate lyase</fullName>
    </submittedName>
</protein>
<accession>A0ABY7T727</accession>
<dbReference type="PANTHER" id="PTHR42970">
    <property type="entry name" value="PECTATE LYASE C-RELATED"/>
    <property type="match status" value="1"/>
</dbReference>
<name>A0ABY7T727_9SPHI</name>
<evidence type="ECO:0000313" key="5">
    <source>
        <dbReference type="EMBL" id="WCT11920.1"/>
    </source>
</evidence>
<dbReference type="InterPro" id="IPR011050">
    <property type="entry name" value="Pectin_lyase_fold/virulence"/>
</dbReference>
<keyword evidence="6" id="KW-1185">Reference proteome</keyword>
<keyword evidence="2" id="KW-0325">Glycoprotein</keyword>
<gene>
    <name evidence="5" type="ORF">PQO05_24615</name>
</gene>